<accession>A0ABR1SD82</accession>
<name>A0ABR1SD82_9PEZI</name>
<sequence length="329" mass="36722">MANCSSPPRLLVFWTTLFLGIFELMHGETGDGWLMHMVHGTASALQAAGPLACQSGLGLSFFLQARIFEASRALLLGERSFLSNPEWDRFTNTLPSVDGLLQRSRLDGMLDVIVQCSKLRAQTVQMLARVDSSQVSQVPIDAPSISKEGLRLRQLLEAWRTEYPALRAQTSPIPSISSVFRDALEDLISSIFFAAISIYLSGIFDYEILHWQRWGISVPTIAEIEVQEHLGDLIMKASMLTTAWLPSALADFYLYYQLCFINTNGAWRHSLMFNWRDDVSGDKHDICCEGSLSECTNGNPSGATQFEMNFKDPDFHWSGLRAANISARG</sequence>
<keyword evidence="3" id="KW-1185">Reference proteome</keyword>
<feature type="chain" id="PRO_5045201007" evidence="1">
    <location>
        <begin position="28"/>
        <end position="329"/>
    </location>
</feature>
<dbReference type="Proteomes" id="UP001444661">
    <property type="component" value="Unassembled WGS sequence"/>
</dbReference>
<evidence type="ECO:0000313" key="2">
    <source>
        <dbReference type="EMBL" id="KAK8029686.1"/>
    </source>
</evidence>
<dbReference type="InterPro" id="IPR053178">
    <property type="entry name" value="Osmoadaptation_assoc"/>
</dbReference>
<evidence type="ECO:0000313" key="3">
    <source>
        <dbReference type="Proteomes" id="UP001444661"/>
    </source>
</evidence>
<reference evidence="2 3" key="1">
    <citation type="submission" date="2023-01" db="EMBL/GenBank/DDBJ databases">
        <title>Analysis of 21 Apiospora genomes using comparative genomics revels a genus with tremendous synthesis potential of carbohydrate active enzymes and secondary metabolites.</title>
        <authorList>
            <person name="Sorensen T."/>
        </authorList>
    </citation>
    <scope>NUCLEOTIDE SEQUENCE [LARGE SCALE GENOMIC DNA]</scope>
    <source>
        <strain evidence="2 3">CBS 33761</strain>
    </source>
</reference>
<evidence type="ECO:0000256" key="1">
    <source>
        <dbReference type="SAM" id="SignalP"/>
    </source>
</evidence>
<protein>
    <submittedName>
        <fullName evidence="2">Uncharacterized protein</fullName>
    </submittedName>
</protein>
<dbReference type="EMBL" id="JAQQWK010000010">
    <property type="protein sequence ID" value="KAK8029686.1"/>
    <property type="molecule type" value="Genomic_DNA"/>
</dbReference>
<dbReference type="PANTHER" id="PTHR38111:SF2">
    <property type="entry name" value="FINGER DOMAIN PROTEIN, PUTATIVE (AFU_ORTHOLOGUE AFUA_1G01560)-RELATED"/>
    <property type="match status" value="1"/>
</dbReference>
<gene>
    <name evidence="2" type="ORF">PG993_010977</name>
</gene>
<feature type="signal peptide" evidence="1">
    <location>
        <begin position="1"/>
        <end position="27"/>
    </location>
</feature>
<dbReference type="PANTHER" id="PTHR38111">
    <property type="entry name" value="ZN(2)-C6 FUNGAL-TYPE DOMAIN-CONTAINING PROTEIN-RELATED"/>
    <property type="match status" value="1"/>
</dbReference>
<keyword evidence="1" id="KW-0732">Signal</keyword>
<organism evidence="2 3">
    <name type="scientific">Apiospora rasikravindrae</name>
    <dbReference type="NCBI Taxonomy" id="990691"/>
    <lineage>
        <taxon>Eukaryota</taxon>
        <taxon>Fungi</taxon>
        <taxon>Dikarya</taxon>
        <taxon>Ascomycota</taxon>
        <taxon>Pezizomycotina</taxon>
        <taxon>Sordariomycetes</taxon>
        <taxon>Xylariomycetidae</taxon>
        <taxon>Amphisphaeriales</taxon>
        <taxon>Apiosporaceae</taxon>
        <taxon>Apiospora</taxon>
    </lineage>
</organism>
<proteinExistence type="predicted"/>
<comment type="caution">
    <text evidence="2">The sequence shown here is derived from an EMBL/GenBank/DDBJ whole genome shotgun (WGS) entry which is preliminary data.</text>
</comment>